<reference evidence="7 8" key="1">
    <citation type="journal article" date="2014" name="Nat. Genet.">
        <title>Whole-genome sequence of a flatfish provides insights into ZW sex chromosome evolution and adaptation to a benthic lifestyle.</title>
        <authorList>
            <person name="Chen S."/>
            <person name="Zhang G."/>
            <person name="Shao C."/>
            <person name="Huang Q."/>
            <person name="Liu G."/>
            <person name="Zhang P."/>
            <person name="Song W."/>
            <person name="An N."/>
            <person name="Chalopin D."/>
            <person name="Volff J.N."/>
            <person name="Hong Y."/>
            <person name="Li Q."/>
            <person name="Sha Z."/>
            <person name="Zhou H."/>
            <person name="Xie M."/>
            <person name="Yu Q."/>
            <person name="Liu Y."/>
            <person name="Xiang H."/>
            <person name="Wang N."/>
            <person name="Wu K."/>
            <person name="Yang C."/>
            <person name="Zhou Q."/>
            <person name="Liao X."/>
            <person name="Yang L."/>
            <person name="Hu Q."/>
            <person name="Zhang J."/>
            <person name="Meng L."/>
            <person name="Jin L."/>
            <person name="Tian Y."/>
            <person name="Lian J."/>
            <person name="Yang J."/>
            <person name="Miao G."/>
            <person name="Liu S."/>
            <person name="Liang Z."/>
            <person name="Yan F."/>
            <person name="Li Y."/>
            <person name="Sun B."/>
            <person name="Zhang H."/>
            <person name="Zhang J."/>
            <person name="Zhu Y."/>
            <person name="Du M."/>
            <person name="Zhao Y."/>
            <person name="Schartl M."/>
            <person name="Tang Q."/>
            <person name="Wang J."/>
        </authorList>
    </citation>
    <scope>NUCLEOTIDE SEQUENCE</scope>
</reference>
<dbReference type="AlphaFoldDB" id="A0A3P8UR42"/>
<dbReference type="GeneTree" id="ENSGT00940000154172"/>
<dbReference type="InterPro" id="IPR018247">
    <property type="entry name" value="EF_Hand_1_Ca_BS"/>
</dbReference>
<dbReference type="GO" id="GO:0046914">
    <property type="term" value="F:transition metal ion binding"/>
    <property type="evidence" value="ECO:0007669"/>
    <property type="project" value="InterPro"/>
</dbReference>
<name>A0A3P8UR42_CYNSE</name>
<reference evidence="7" key="3">
    <citation type="submission" date="2025-09" db="UniProtKB">
        <authorList>
            <consortium name="Ensembl"/>
        </authorList>
    </citation>
    <scope>IDENTIFICATION</scope>
</reference>
<evidence type="ECO:0000256" key="5">
    <source>
        <dbReference type="RuleBase" id="RU361184"/>
    </source>
</evidence>
<dbReference type="Gene3D" id="1.10.238.10">
    <property type="entry name" value="EF-hand"/>
    <property type="match status" value="1"/>
</dbReference>
<dbReference type="PROSITE" id="PS50222">
    <property type="entry name" value="EF_HAND_2"/>
    <property type="match status" value="1"/>
</dbReference>
<accession>A0A3P8UR42</accession>
<dbReference type="GO" id="GO:0048471">
    <property type="term" value="C:perinuclear region of cytoplasm"/>
    <property type="evidence" value="ECO:0007669"/>
    <property type="project" value="TreeGrafter"/>
</dbReference>
<evidence type="ECO:0000256" key="4">
    <source>
        <dbReference type="ARBA" id="ARBA00022837"/>
    </source>
</evidence>
<keyword evidence="3" id="KW-0677">Repeat</keyword>
<dbReference type="InterPro" id="IPR011992">
    <property type="entry name" value="EF-hand-dom_pair"/>
</dbReference>
<dbReference type="InterPro" id="IPR013787">
    <property type="entry name" value="S100_Ca-bd_sub"/>
</dbReference>
<dbReference type="OMA" id="MGFREAN"/>
<dbReference type="InterPro" id="IPR001751">
    <property type="entry name" value="S100/CaBP7/8-like_CS"/>
</dbReference>
<dbReference type="FunCoup" id="A0A3P8UR42">
    <property type="interactions" value="3"/>
</dbReference>
<dbReference type="CDD" id="cd00213">
    <property type="entry name" value="S-100"/>
    <property type="match status" value="1"/>
</dbReference>
<keyword evidence="8" id="KW-1185">Reference proteome</keyword>
<dbReference type="SMART" id="SM01394">
    <property type="entry name" value="S_100"/>
    <property type="match status" value="1"/>
</dbReference>
<dbReference type="InterPro" id="IPR034325">
    <property type="entry name" value="S-100_dom"/>
</dbReference>
<dbReference type="SUPFAM" id="SSF47473">
    <property type="entry name" value="EF-hand"/>
    <property type="match status" value="1"/>
</dbReference>
<organism evidence="7 8">
    <name type="scientific">Cynoglossus semilaevis</name>
    <name type="common">Tongue sole</name>
    <dbReference type="NCBI Taxonomy" id="244447"/>
    <lineage>
        <taxon>Eukaryota</taxon>
        <taxon>Metazoa</taxon>
        <taxon>Chordata</taxon>
        <taxon>Craniata</taxon>
        <taxon>Vertebrata</taxon>
        <taxon>Euteleostomi</taxon>
        <taxon>Actinopterygii</taxon>
        <taxon>Neopterygii</taxon>
        <taxon>Teleostei</taxon>
        <taxon>Neoteleostei</taxon>
        <taxon>Acanthomorphata</taxon>
        <taxon>Carangaria</taxon>
        <taxon>Pleuronectiformes</taxon>
        <taxon>Pleuronectoidei</taxon>
        <taxon>Cynoglossidae</taxon>
        <taxon>Cynoglossinae</taxon>
        <taxon>Cynoglossus</taxon>
    </lineage>
</organism>
<evidence type="ECO:0000259" key="6">
    <source>
        <dbReference type="PROSITE" id="PS50222"/>
    </source>
</evidence>
<sequence>MFSLRRTCGLQKEQGHWCWCSLLEPTERPELFVMESAINVLVSKFKVYAGSEGSSDTLSRDEFYKLVKAELSNFVTDSADPAVVDQLMRSLDKNNDGELNFLEFWQLIGHLASKHGGFSQ</sequence>
<dbReference type="KEGG" id="csem:103388229"/>
<dbReference type="PROSITE" id="PS00018">
    <property type="entry name" value="EF_HAND_1"/>
    <property type="match status" value="1"/>
</dbReference>
<comment type="similarity">
    <text evidence="1 5">Belongs to the S-100 family.</text>
</comment>
<keyword evidence="2 5" id="KW-0479">Metal-binding</keyword>
<keyword evidence="4 5" id="KW-0106">Calcium</keyword>
<evidence type="ECO:0000256" key="1">
    <source>
        <dbReference type="ARBA" id="ARBA00007323"/>
    </source>
</evidence>
<dbReference type="PROSITE" id="PS00303">
    <property type="entry name" value="S100_CABP"/>
    <property type="match status" value="1"/>
</dbReference>
<dbReference type="PANTHER" id="PTHR11639:SF130">
    <property type="entry name" value="PROTEIN S100-A11"/>
    <property type="match status" value="1"/>
</dbReference>
<dbReference type="InParanoid" id="A0A3P8UR42"/>
<dbReference type="Ensembl" id="ENSCSET00000003211.1">
    <property type="protein sequence ID" value="ENSCSEP00000003166.1"/>
    <property type="gene ID" value="ENSCSEG00000002078.1"/>
</dbReference>
<dbReference type="GO" id="GO:0005509">
    <property type="term" value="F:calcium ion binding"/>
    <property type="evidence" value="ECO:0007669"/>
    <property type="project" value="InterPro"/>
</dbReference>
<dbReference type="Proteomes" id="UP000265120">
    <property type="component" value="Chromosome 13"/>
</dbReference>
<evidence type="ECO:0000313" key="8">
    <source>
        <dbReference type="Proteomes" id="UP000265120"/>
    </source>
</evidence>
<evidence type="ECO:0000256" key="2">
    <source>
        <dbReference type="ARBA" id="ARBA00022723"/>
    </source>
</evidence>
<dbReference type="GO" id="GO:0005615">
    <property type="term" value="C:extracellular space"/>
    <property type="evidence" value="ECO:0007669"/>
    <property type="project" value="TreeGrafter"/>
</dbReference>
<dbReference type="Pfam" id="PF01023">
    <property type="entry name" value="S_100"/>
    <property type="match status" value="1"/>
</dbReference>
<protein>
    <recommendedName>
        <fullName evidence="5">Protein S100</fullName>
    </recommendedName>
    <alternativeName>
        <fullName evidence="5">S100 calcium-binding protein</fullName>
    </alternativeName>
</protein>
<evidence type="ECO:0000313" key="7">
    <source>
        <dbReference type="Ensembl" id="ENSCSEP00000003166.1"/>
    </source>
</evidence>
<proteinExistence type="inferred from homology"/>
<dbReference type="PANTHER" id="PTHR11639">
    <property type="entry name" value="S100 CALCIUM-BINDING PROTEIN"/>
    <property type="match status" value="1"/>
</dbReference>
<dbReference type="STRING" id="244447.ENSCSEP00000003166"/>
<reference evidence="7" key="2">
    <citation type="submission" date="2025-08" db="UniProtKB">
        <authorList>
            <consortium name="Ensembl"/>
        </authorList>
    </citation>
    <scope>IDENTIFICATION</scope>
</reference>
<dbReference type="GO" id="GO:0048306">
    <property type="term" value="F:calcium-dependent protein binding"/>
    <property type="evidence" value="ECO:0007669"/>
    <property type="project" value="TreeGrafter"/>
</dbReference>
<dbReference type="InterPro" id="IPR002048">
    <property type="entry name" value="EF_hand_dom"/>
</dbReference>
<feature type="domain" description="EF-hand" evidence="6">
    <location>
        <begin position="79"/>
        <end position="114"/>
    </location>
</feature>
<evidence type="ECO:0000256" key="3">
    <source>
        <dbReference type="ARBA" id="ARBA00022737"/>
    </source>
</evidence>